<organism evidence="2 3">
    <name type="scientific">Pontibacter oryzae</name>
    <dbReference type="NCBI Taxonomy" id="2304593"/>
    <lineage>
        <taxon>Bacteria</taxon>
        <taxon>Pseudomonadati</taxon>
        <taxon>Bacteroidota</taxon>
        <taxon>Cytophagia</taxon>
        <taxon>Cytophagales</taxon>
        <taxon>Hymenobacteraceae</taxon>
        <taxon>Pontibacter</taxon>
    </lineage>
</organism>
<dbReference type="Proteomes" id="UP000266005">
    <property type="component" value="Unassembled WGS sequence"/>
</dbReference>
<protein>
    <submittedName>
        <fullName evidence="2">Amidohydrolase</fullName>
    </submittedName>
</protein>
<evidence type="ECO:0000313" key="2">
    <source>
        <dbReference type="EMBL" id="RIJ37546.1"/>
    </source>
</evidence>
<sequence>MKYVKRALYVLAAAVALLAVLALTVTALENRQTAYLSINEQPEFQNNSYLIRNAHIIPMTSDTVLASMDVRVVDGMIKEIGENLASAGETVIDAKGSYLSPGLTDMHMHLWDKYELGLYLANGVTTVRSLLGMPYHLAVKNDIQRGELLGPFFFTASPQFTGPEDGDILKKPVDSPEEARKLVIAYKEQGYDYIKTYNLLPKATFDPVLAQAEASGIPVVAHPSFKVDYSYHFNPIITTVEHTEDIYQQPLNYTFDREKLEAVVKGYAASGQTHCPTLTVFYNLTEIYNKGEQVLASEQAAYINPFVQSASDDYSRHMAIREKDSTATSRINAQHNFHIEVIRRLHEAGET</sequence>
<feature type="signal peptide" evidence="1">
    <location>
        <begin position="1"/>
        <end position="27"/>
    </location>
</feature>
<dbReference type="SUPFAM" id="SSF51556">
    <property type="entry name" value="Metallo-dependent hydrolases"/>
    <property type="match status" value="1"/>
</dbReference>
<comment type="caution">
    <text evidence="2">The sequence shown here is derived from an EMBL/GenBank/DDBJ whole genome shotgun (WGS) entry which is preliminary data.</text>
</comment>
<dbReference type="PANTHER" id="PTHR43135:SF3">
    <property type="entry name" value="ALPHA-D-RIBOSE 1-METHYLPHOSPHONATE 5-TRIPHOSPHATE DIPHOSPHATASE"/>
    <property type="match status" value="1"/>
</dbReference>
<dbReference type="InterPro" id="IPR051781">
    <property type="entry name" value="Metallo-dep_Hydrolase"/>
</dbReference>
<evidence type="ECO:0000256" key="1">
    <source>
        <dbReference type="SAM" id="SignalP"/>
    </source>
</evidence>
<reference evidence="3" key="1">
    <citation type="submission" date="2018-08" db="EMBL/GenBank/DDBJ databases">
        <title>Mucilaginibacter sp. MYSH2.</title>
        <authorList>
            <person name="Seo T."/>
        </authorList>
    </citation>
    <scope>NUCLEOTIDE SEQUENCE [LARGE SCALE GENOMIC DNA]</scope>
    <source>
        <strain evidence="3">KIRAN</strain>
    </source>
</reference>
<dbReference type="OrthoDB" id="9797498at2"/>
<accession>A0A399S0M1</accession>
<dbReference type="InterPro" id="IPR032466">
    <property type="entry name" value="Metal_Hydrolase"/>
</dbReference>
<dbReference type="SUPFAM" id="SSF51338">
    <property type="entry name" value="Composite domain of metallo-dependent hydrolases"/>
    <property type="match status" value="1"/>
</dbReference>
<proteinExistence type="predicted"/>
<dbReference type="AlphaFoldDB" id="A0A399S0M1"/>
<dbReference type="GO" id="GO:0016810">
    <property type="term" value="F:hydrolase activity, acting on carbon-nitrogen (but not peptide) bonds"/>
    <property type="evidence" value="ECO:0007669"/>
    <property type="project" value="InterPro"/>
</dbReference>
<dbReference type="RefSeq" id="WP_119432203.1">
    <property type="nucleotide sequence ID" value="NZ_QWGE01000003.1"/>
</dbReference>
<keyword evidence="1" id="KW-0732">Signal</keyword>
<dbReference type="EMBL" id="QWGE01000003">
    <property type="protein sequence ID" value="RIJ37546.1"/>
    <property type="molecule type" value="Genomic_DNA"/>
</dbReference>
<keyword evidence="2" id="KW-0378">Hydrolase</keyword>
<gene>
    <name evidence="2" type="ORF">D1627_10550</name>
</gene>
<keyword evidence="3" id="KW-1185">Reference proteome</keyword>
<dbReference type="PANTHER" id="PTHR43135">
    <property type="entry name" value="ALPHA-D-RIBOSE 1-METHYLPHOSPHONATE 5-TRIPHOSPHATE DIPHOSPHATASE"/>
    <property type="match status" value="1"/>
</dbReference>
<feature type="chain" id="PRO_5017282013" evidence="1">
    <location>
        <begin position="28"/>
        <end position="351"/>
    </location>
</feature>
<dbReference type="InterPro" id="IPR011059">
    <property type="entry name" value="Metal-dep_hydrolase_composite"/>
</dbReference>
<name>A0A399S0M1_9BACT</name>
<evidence type="ECO:0000313" key="3">
    <source>
        <dbReference type="Proteomes" id="UP000266005"/>
    </source>
</evidence>
<dbReference type="Gene3D" id="3.20.20.140">
    <property type="entry name" value="Metal-dependent hydrolases"/>
    <property type="match status" value="1"/>
</dbReference>
<dbReference type="Gene3D" id="2.30.40.10">
    <property type="entry name" value="Urease, subunit C, domain 1"/>
    <property type="match status" value="1"/>
</dbReference>